<dbReference type="CDD" id="cd00110">
    <property type="entry name" value="LamG"/>
    <property type="match status" value="2"/>
</dbReference>
<dbReference type="SUPFAM" id="SSF49899">
    <property type="entry name" value="Concanavalin A-like lectins/glucanases"/>
    <property type="match status" value="2"/>
</dbReference>
<feature type="repeat" description="CSPG" evidence="6">
    <location>
        <begin position="431"/>
        <end position="527"/>
    </location>
</feature>
<dbReference type="OrthoDB" id="430044at2759"/>
<feature type="repeat" description="CSPG" evidence="6">
    <location>
        <begin position="1481"/>
        <end position="1572"/>
    </location>
</feature>
<dbReference type="InParanoid" id="A0A482X6U3"/>
<sequence length="2332" mass="257933">MLFILYVGLLFQLDFSLSSETASFYGSSYISVPLQDAKSATDLQLKFRTKRADALLFLAAGRKDYCFIRLESGRLKMHINLGAGEEEISSPKGLKLNDLAWHHVIITRKEADVVLQVDQIHVTRQKLPDKFFELNIHYGLFLGGQGEFSELFLGHTDWLRGCLADVIYNGVDALNRARHRVAQADAQGVTWNCAAEFDADEQREISFVEDGAYMALPNVISRSGSKWQFELKTISDQGIVLYTSGTSAGKADFVGVELVNGKPRVVLDKGNGAVEQIGDVFVANGEWHSLVIHFTPSVIEMSVDGKQFSMKLAQGGSKHYDLGDTVHIGGIELNKRSRALGQGLRTADTSYKGCLRNLEVDGRRMGIPQAKITQGILPDCVWVYPCREQPCVADATCLQLGVNSFHCDCDRPHCVKEDFTSTYKVFSKASLLELVEISPLHVSEGENALLTPYHVNVILDYAKYGVRDSGVLFSTIGAPKHGRLAVEVWERGGSQQMFTLLDLSKDKVRYVHDGSESRSDSIEMELELSPGSGFVLPGYLQGRHRLVLHVEIEPLNDPPSLLTPPSKVLRLAQGTRKQLTEDLLNATDPDNDPKSLMYNVLSGGPEIGGQIEFAQKPGVAVTSFTQADVNSGLLYYAHNAKATGEFKLPLQVSDGMETSSAAILRISVYPLVIRPGNNTGVVLTHHSWVRITSANLSYTTNADDPTLQILYQVEQLPEYGWLQRQHSVEEEDEEATWQNVVQFSSQHLAMAQVRYKHSQGTPNQDSFKFRVSVLDVQPTTLYDFRLTFTDLHLEKVHNTLVVLDKTLEATITPEHLLYSTTPLAVDHRSITYEVVGLPRYGLLSVEDRPLRVGQQFTQAEVDSRLVSYRLYHTAYSIVNDGLAFRVSAPQCQALPPTTILFKHTPAPELLQKINIILNTLKVMEGGHQFLTKEILWLTAPMVTGLRYEISRRPMHGWLDVLNNERTATLRTNVSYFSPAELTDKRLRYTHDDSETTSDTFEFVALPTENEDFLFVGDLKITINLTNDNAPVRVVESVFRIVKNGERLLTGRHLKYIDADIDCTPEDIIYTRRGIPNGGIYSAQNPATPIFQFSQADLNEGKVLFRHEGDVVESRVSLWVSDGVHHGEGALDVRASPPYIEITNNTRLVVRQGGAAPITSQNLYAETNVNLAQDQIRFEVVHGPSQGLLELGGIDAVQVFTQDDVENSRVQYRHNGDVTSVQDSFRFRVAVEGTVTEAQFRIRVFPAGYWDPLVVTANHSLHVEESTSVILANKYLQVKQPHVPSSDIMFIIVEPPRYGYLEMEGSNKNGIEDIREEQVVAFDQAAVDAGKLHYVQATTNQTTDRMVVDVTNGITWLRGLIVTFVVVPDKLYIGGGELRCEEGGNVTLPPALFPTLTDYYSGRLTEYRLAAGPSHGRLVSASQPLRPLTRWSAHLMQSGLIQYVHDGSENVEDVMEVVGRSDEKESVPARLHVTVIPVNDEPPTIVNNTGLFVWRGGRQLITPSHLAAVDKDTPPENVTFAVISATAGYLTFLNHPNMSIDRFSQDHINNLKVAFVHSGEELDGEFDVVVSDGTASVGPVTFSAKEREASVWVAENNGLHVFPLLRKPLTSALLKAECSDPSRTLVYRVTTPPAQGQLVMQSDPTATFTQEDVDNNRVWYQHSTPFTDMSANDSFVFDIVAAYAQPLLNQEFHIEISVWSGGLDQFVDLSTWLEVEEGGRGVVLLNTSAVVWFLSQHVGLTSPGIQLQLTSPPRHGSLCLPNNTCSATVFTHQQVDSGQLTYQHDHSDTTSDELKFSMYLEPGEVLLCNITLPVVIRPINDQPFKLITQTPHMSVVQGQTRRITREQLLTEDDDTPPEELVYAVINGPVHGNLLVGGSPLGKFTQADIDAGKVAFEHSGPLQPVSFYFRVWDGQFKPAYTVFNIDILPVALNITIVGSVTLQQGSSVAAITSSILNIATNGKEETILYNITTPPRHGSVYVEDTPAMAFKHEDLVSRRIMYMQTDMTTHSDTFQMSARLPYESSPTVTGLWVNVSVEPLLKIGKFTPVAGVKTPFGTDVLDAGPLAKLTGSDPVYKILKRPRYGRIKKIIRSSGERRMVKEKEVNRFTHEEIRSGVIYYVARKVPETVRDGFPFLLEASIFQPAIGDIRFDVIGELATPPTTVDPSRPRLPGPKAPVGHEGGVEMASPNMSDDYLLVVGMVVGTIVLAVFVVILVRCGSKRSEIGGANGEKTDFNASLPLPRPPDDLMPSSPLPKRAAPPITSAVPQCKVIPLGPAADSITGSEPELNLHYPYGAPDEDWSSYDASDTAAAAAGYPQRTAANNPMLRRNQYWV</sequence>
<dbReference type="PANTHER" id="PTHR45739:SF12">
    <property type="entry name" value="CHONDROITIN SULFATE PROTEOGLYCAN 4-LIKE ISOFORM X2"/>
    <property type="match status" value="1"/>
</dbReference>
<keyword evidence="13" id="KW-1185">Reference proteome</keyword>
<dbReference type="InterPro" id="IPR000742">
    <property type="entry name" value="EGF"/>
</dbReference>
<comment type="caution">
    <text evidence="12">The sequence shown here is derived from an EMBL/GenBank/DDBJ whole genome shotgun (WGS) entry which is preliminary data.</text>
</comment>
<feature type="domain" description="EGF-like" evidence="11">
    <location>
        <begin position="382"/>
        <end position="415"/>
    </location>
</feature>
<accession>A0A482X6U3</accession>
<reference evidence="12 13" key="1">
    <citation type="journal article" date="2017" name="Gigascience">
        <title>Genome sequence of the small brown planthopper, Laodelphax striatellus.</title>
        <authorList>
            <person name="Zhu J."/>
            <person name="Jiang F."/>
            <person name="Wang X."/>
            <person name="Yang P."/>
            <person name="Bao Y."/>
            <person name="Zhao W."/>
            <person name="Wang W."/>
            <person name="Lu H."/>
            <person name="Wang Q."/>
            <person name="Cui N."/>
            <person name="Li J."/>
            <person name="Chen X."/>
            <person name="Luo L."/>
            <person name="Yu J."/>
            <person name="Kang L."/>
            <person name="Cui F."/>
        </authorList>
    </citation>
    <scope>NUCLEOTIDE SEQUENCE [LARGE SCALE GENOMIC DNA]</scope>
    <source>
        <strain evidence="12">Lst14</strain>
    </source>
</reference>
<name>A0A482X6U3_LAOST</name>
<gene>
    <name evidence="12" type="ORF">LSTR_LSTR000208</name>
</gene>
<dbReference type="PANTHER" id="PTHR45739">
    <property type="entry name" value="MATRIX PROTEIN, PUTATIVE-RELATED"/>
    <property type="match status" value="1"/>
</dbReference>
<keyword evidence="1 9" id="KW-0732">Signal</keyword>
<keyword evidence="8" id="KW-0472">Membrane</keyword>
<evidence type="ECO:0000256" key="7">
    <source>
        <dbReference type="SAM" id="MobiDB-lite"/>
    </source>
</evidence>
<keyword evidence="3" id="KW-1015">Disulfide bond</keyword>
<feature type="region of interest" description="Disordered" evidence="7">
    <location>
        <begin position="2224"/>
        <end position="2250"/>
    </location>
</feature>
<evidence type="ECO:0000259" key="10">
    <source>
        <dbReference type="PROSITE" id="PS50025"/>
    </source>
</evidence>
<dbReference type="Pfam" id="PF16184">
    <property type="entry name" value="Cadherin_3"/>
    <property type="match status" value="13"/>
</dbReference>
<dbReference type="Proteomes" id="UP000291343">
    <property type="component" value="Unassembled WGS sequence"/>
</dbReference>
<evidence type="ECO:0000313" key="13">
    <source>
        <dbReference type="Proteomes" id="UP000291343"/>
    </source>
</evidence>
<protein>
    <recommendedName>
        <fullName evidence="14">Chondroitin sulfate proteoglycan 4</fullName>
    </recommendedName>
</protein>
<comment type="caution">
    <text evidence="5">Lacks conserved residue(s) required for the propagation of feature annotation.</text>
</comment>
<dbReference type="PROSITE" id="PS50026">
    <property type="entry name" value="EGF_3"/>
    <property type="match status" value="1"/>
</dbReference>
<evidence type="ECO:0000256" key="1">
    <source>
        <dbReference type="ARBA" id="ARBA00022729"/>
    </source>
</evidence>
<evidence type="ECO:0000313" key="12">
    <source>
        <dbReference type="EMBL" id="RZF41494.1"/>
    </source>
</evidence>
<keyword evidence="8" id="KW-1133">Transmembrane helix</keyword>
<dbReference type="SMART" id="SM00282">
    <property type="entry name" value="LamG"/>
    <property type="match status" value="2"/>
</dbReference>
<evidence type="ECO:0000256" key="8">
    <source>
        <dbReference type="SAM" id="Phobius"/>
    </source>
</evidence>
<evidence type="ECO:0000256" key="6">
    <source>
        <dbReference type="PROSITE-ProRule" id="PRU01201"/>
    </source>
</evidence>
<evidence type="ECO:0000259" key="11">
    <source>
        <dbReference type="PROSITE" id="PS50026"/>
    </source>
</evidence>
<feature type="transmembrane region" description="Helical" evidence="8">
    <location>
        <begin position="2193"/>
        <end position="2214"/>
    </location>
</feature>
<organism evidence="12 13">
    <name type="scientific">Laodelphax striatellus</name>
    <name type="common">Small brown planthopper</name>
    <name type="synonym">Delphax striatella</name>
    <dbReference type="NCBI Taxonomy" id="195883"/>
    <lineage>
        <taxon>Eukaryota</taxon>
        <taxon>Metazoa</taxon>
        <taxon>Ecdysozoa</taxon>
        <taxon>Arthropoda</taxon>
        <taxon>Hexapoda</taxon>
        <taxon>Insecta</taxon>
        <taxon>Pterygota</taxon>
        <taxon>Neoptera</taxon>
        <taxon>Paraneoptera</taxon>
        <taxon>Hemiptera</taxon>
        <taxon>Auchenorrhyncha</taxon>
        <taxon>Fulgoroidea</taxon>
        <taxon>Delphacidae</taxon>
        <taxon>Criomorphinae</taxon>
        <taxon>Laodelphax</taxon>
    </lineage>
</organism>
<dbReference type="FunCoup" id="A0A482X6U3">
    <property type="interactions" value="14"/>
</dbReference>
<keyword evidence="5" id="KW-0245">EGF-like domain</keyword>
<dbReference type="InterPro" id="IPR013320">
    <property type="entry name" value="ConA-like_dom_sf"/>
</dbReference>
<feature type="signal peptide" evidence="9">
    <location>
        <begin position="1"/>
        <end position="18"/>
    </location>
</feature>
<evidence type="ECO:0000256" key="3">
    <source>
        <dbReference type="ARBA" id="ARBA00023157"/>
    </source>
</evidence>
<feature type="repeat" description="CSPG" evidence="6">
    <location>
        <begin position="1821"/>
        <end position="1912"/>
    </location>
</feature>
<dbReference type="InterPro" id="IPR001791">
    <property type="entry name" value="Laminin_G"/>
</dbReference>
<evidence type="ECO:0000256" key="2">
    <source>
        <dbReference type="ARBA" id="ARBA00022737"/>
    </source>
</evidence>
<feature type="repeat" description="CSPG" evidence="6">
    <location>
        <begin position="672"/>
        <end position="772"/>
    </location>
</feature>
<feature type="repeat" description="CSPG" evidence="6">
    <location>
        <begin position="1029"/>
        <end position="1122"/>
    </location>
</feature>
<feature type="domain" description="Laminin G" evidence="10">
    <location>
        <begin position="21"/>
        <end position="193"/>
    </location>
</feature>
<proteinExistence type="predicted"/>
<dbReference type="Gene3D" id="2.60.120.200">
    <property type="match status" value="2"/>
</dbReference>
<evidence type="ECO:0000256" key="4">
    <source>
        <dbReference type="ARBA" id="ARBA00023180"/>
    </source>
</evidence>
<evidence type="ECO:0000256" key="9">
    <source>
        <dbReference type="SAM" id="SignalP"/>
    </source>
</evidence>
<evidence type="ECO:0008006" key="14">
    <source>
        <dbReference type="Google" id="ProtNLM"/>
    </source>
</evidence>
<feature type="domain" description="Laminin G" evidence="10">
    <location>
        <begin position="203"/>
        <end position="380"/>
    </location>
</feature>
<feature type="repeat" description="CSPG" evidence="6">
    <location>
        <begin position="1138"/>
        <end position="1229"/>
    </location>
</feature>
<evidence type="ECO:0000256" key="5">
    <source>
        <dbReference type="PROSITE-ProRule" id="PRU00076"/>
    </source>
</evidence>
<dbReference type="STRING" id="195883.A0A482X6U3"/>
<dbReference type="InterPro" id="IPR039005">
    <property type="entry name" value="CSPG_rpt"/>
</dbReference>
<dbReference type="PROSITE" id="PS51854">
    <property type="entry name" value="CSPG"/>
    <property type="match status" value="10"/>
</dbReference>
<dbReference type="PROSITE" id="PS50025">
    <property type="entry name" value="LAM_G_DOMAIN"/>
    <property type="match status" value="2"/>
</dbReference>
<dbReference type="GO" id="GO:0009653">
    <property type="term" value="P:anatomical structure morphogenesis"/>
    <property type="evidence" value="ECO:0007669"/>
    <property type="project" value="TreeGrafter"/>
</dbReference>
<feature type="repeat" description="CSPG" evidence="6">
    <location>
        <begin position="558"/>
        <end position="653"/>
    </location>
</feature>
<feature type="repeat" description="CSPG" evidence="6">
    <location>
        <begin position="792"/>
        <end position="887"/>
    </location>
</feature>
<dbReference type="Pfam" id="PF02210">
    <property type="entry name" value="Laminin_G_2"/>
    <property type="match status" value="2"/>
</dbReference>
<feature type="repeat" description="CSPG" evidence="6">
    <location>
        <begin position="1251"/>
        <end position="1350"/>
    </location>
</feature>
<feature type="repeat" description="CSPG" evidence="6">
    <location>
        <begin position="1589"/>
        <end position="1679"/>
    </location>
</feature>
<keyword evidence="8" id="KW-0812">Transmembrane</keyword>
<dbReference type="InterPro" id="IPR051561">
    <property type="entry name" value="FRAS1_ECM"/>
</dbReference>
<dbReference type="EMBL" id="QKKF02016774">
    <property type="protein sequence ID" value="RZF41494.1"/>
    <property type="molecule type" value="Genomic_DNA"/>
</dbReference>
<feature type="chain" id="PRO_5019803798" description="Chondroitin sulfate proteoglycan 4" evidence="9">
    <location>
        <begin position="19"/>
        <end position="2332"/>
    </location>
</feature>
<dbReference type="SMR" id="A0A482X6U3"/>
<keyword evidence="2" id="KW-0677">Repeat</keyword>
<keyword evidence="4" id="KW-0325">Glycoprotein</keyword>